<sequence length="194" mass="22304">MSNNSTSLLGLDEVNTEVRLIFGEMFHKFEGLMPIDRPTIPKIRNLVAAAKIIEELNTIIREKTADIRNLKDTYRIMYSAAITVVTLLGCKIQGPCKQRTMHEPPWKQRLQKRINKIRGEIFHIYTHLSAPKSSKKVERAVKMLCQTLKISSSSDRNKQLNAHLEDQMQQTSYETITPKSSTVRPTHERLQCKS</sequence>
<name>A0ABD2N0I5_9CUCU</name>
<dbReference type="AlphaFoldDB" id="A0ABD2N0I5"/>
<evidence type="ECO:0000313" key="1">
    <source>
        <dbReference type="EMBL" id="KAL3272220.1"/>
    </source>
</evidence>
<gene>
    <name evidence="1" type="ORF">HHI36_022702</name>
</gene>
<dbReference type="EMBL" id="JABFTP020000042">
    <property type="protein sequence ID" value="KAL3272220.1"/>
    <property type="molecule type" value="Genomic_DNA"/>
</dbReference>
<protein>
    <submittedName>
        <fullName evidence="1">Uncharacterized protein</fullName>
    </submittedName>
</protein>
<comment type="caution">
    <text evidence="1">The sequence shown here is derived from an EMBL/GenBank/DDBJ whole genome shotgun (WGS) entry which is preliminary data.</text>
</comment>
<evidence type="ECO:0000313" key="2">
    <source>
        <dbReference type="Proteomes" id="UP001516400"/>
    </source>
</evidence>
<keyword evidence="2" id="KW-1185">Reference proteome</keyword>
<accession>A0ABD2N0I5</accession>
<reference evidence="1 2" key="1">
    <citation type="journal article" date="2021" name="BMC Biol.">
        <title>Horizontally acquired antibacterial genes associated with adaptive radiation of ladybird beetles.</title>
        <authorList>
            <person name="Li H.S."/>
            <person name="Tang X.F."/>
            <person name="Huang Y.H."/>
            <person name="Xu Z.Y."/>
            <person name="Chen M.L."/>
            <person name="Du X.Y."/>
            <person name="Qiu B.Y."/>
            <person name="Chen P.T."/>
            <person name="Zhang W."/>
            <person name="Slipinski A."/>
            <person name="Escalona H.E."/>
            <person name="Waterhouse R.M."/>
            <person name="Zwick A."/>
            <person name="Pang H."/>
        </authorList>
    </citation>
    <scope>NUCLEOTIDE SEQUENCE [LARGE SCALE GENOMIC DNA]</scope>
    <source>
        <strain evidence="1">SYSU2018</strain>
    </source>
</reference>
<dbReference type="Proteomes" id="UP001516400">
    <property type="component" value="Unassembled WGS sequence"/>
</dbReference>
<organism evidence="1 2">
    <name type="scientific">Cryptolaemus montrouzieri</name>
    <dbReference type="NCBI Taxonomy" id="559131"/>
    <lineage>
        <taxon>Eukaryota</taxon>
        <taxon>Metazoa</taxon>
        <taxon>Ecdysozoa</taxon>
        <taxon>Arthropoda</taxon>
        <taxon>Hexapoda</taxon>
        <taxon>Insecta</taxon>
        <taxon>Pterygota</taxon>
        <taxon>Neoptera</taxon>
        <taxon>Endopterygota</taxon>
        <taxon>Coleoptera</taxon>
        <taxon>Polyphaga</taxon>
        <taxon>Cucujiformia</taxon>
        <taxon>Coccinelloidea</taxon>
        <taxon>Coccinellidae</taxon>
        <taxon>Scymninae</taxon>
        <taxon>Scymnini</taxon>
        <taxon>Cryptolaemus</taxon>
    </lineage>
</organism>
<proteinExistence type="predicted"/>